<evidence type="ECO:0000256" key="8">
    <source>
        <dbReference type="ARBA" id="ARBA00022989"/>
    </source>
</evidence>
<reference evidence="14 15" key="1">
    <citation type="submission" date="2016-10" db="EMBL/GenBank/DDBJ databases">
        <authorList>
            <person name="de Groot N.N."/>
        </authorList>
    </citation>
    <scope>NUCLEOTIDE SEQUENCE [LARGE SCALE GENOMIC DNA]</scope>
    <source>
        <strain evidence="14 15">DSM 22012</strain>
    </source>
</reference>
<dbReference type="PANTHER" id="PTHR42987">
    <property type="entry name" value="PEPTIDASE S49"/>
    <property type="match status" value="1"/>
</dbReference>
<gene>
    <name evidence="14" type="ORF">SAMN05444390_1011096</name>
</gene>
<evidence type="ECO:0000256" key="11">
    <source>
        <dbReference type="SAM" id="Phobius"/>
    </source>
</evidence>
<dbReference type="InterPro" id="IPR029045">
    <property type="entry name" value="ClpP/crotonase-like_dom_sf"/>
</dbReference>
<dbReference type="CDD" id="cd07023">
    <property type="entry name" value="S49_Sppa_N_C"/>
    <property type="match status" value="1"/>
</dbReference>
<dbReference type="GO" id="GO:0006508">
    <property type="term" value="P:proteolysis"/>
    <property type="evidence" value="ECO:0007669"/>
    <property type="project" value="UniProtKB-KW"/>
</dbReference>
<keyword evidence="4" id="KW-0645">Protease</keyword>
<organism evidence="14 15">
    <name type="scientific">Marinobacterium lutimaris</name>
    <dbReference type="NCBI Taxonomy" id="568106"/>
    <lineage>
        <taxon>Bacteria</taxon>
        <taxon>Pseudomonadati</taxon>
        <taxon>Pseudomonadota</taxon>
        <taxon>Gammaproteobacteria</taxon>
        <taxon>Oceanospirillales</taxon>
        <taxon>Oceanospirillaceae</taxon>
        <taxon>Marinobacterium</taxon>
    </lineage>
</organism>
<evidence type="ECO:0000259" key="12">
    <source>
        <dbReference type="Pfam" id="PF01343"/>
    </source>
</evidence>
<evidence type="ECO:0000256" key="9">
    <source>
        <dbReference type="ARBA" id="ARBA00023136"/>
    </source>
</evidence>
<dbReference type="NCBIfam" id="NF008745">
    <property type="entry name" value="PRK11778.1"/>
    <property type="match status" value="1"/>
</dbReference>
<keyword evidence="15" id="KW-1185">Reference proteome</keyword>
<dbReference type="GO" id="GO:0004252">
    <property type="term" value="F:serine-type endopeptidase activity"/>
    <property type="evidence" value="ECO:0007669"/>
    <property type="project" value="InterPro"/>
</dbReference>
<sequence>MTEFLAEYGLFLAKTLTLIIGILLVVAGVGAAVSRRREARDGHIEVKHINSHFEEMQQEIEDEILDESRLKQLHKEQKKRDKQDAKERKKAAKKGIEPEPERKRIYVLDFDGDLHASQVDWLREEINAVLMMARKEDEIVLRLESGGGLVHGYGLAASQLERIRRREIPLTICVDKVAASGGYMMACIADKLLTAPFALVGSIGVVAQMPNFHRLLQKHDVDYEVFTAGEYKRTVTLFGENTEHGRKKFIEELEDTHGLFKEFVAEYRPDLDLEKIATGEVWFGKRALALGLVDGISTSDDYLFDACENADVYRVSYELKKGLQERLSNFSVQTADRLADRLVQKLYASRFWSR</sequence>
<protein>
    <submittedName>
        <fullName evidence="14">Inner membrane peptidase. Serine peptidase. MEROPS family S49</fullName>
    </submittedName>
</protein>
<feature type="region of interest" description="Disordered" evidence="10">
    <location>
        <begin position="73"/>
        <end position="97"/>
    </location>
</feature>
<keyword evidence="5 11" id="KW-0812">Transmembrane</keyword>
<feature type="domain" description="Peptidase S49 N-terminal proteobacteria" evidence="13">
    <location>
        <begin position="3"/>
        <end position="160"/>
    </location>
</feature>
<comment type="subcellular location">
    <subcellularLocation>
        <location evidence="1">Cell membrane</location>
    </subcellularLocation>
</comment>
<evidence type="ECO:0000256" key="5">
    <source>
        <dbReference type="ARBA" id="ARBA00022692"/>
    </source>
</evidence>
<feature type="domain" description="Peptidase S49" evidence="12">
    <location>
        <begin position="164"/>
        <end position="311"/>
    </location>
</feature>
<accession>A0A1H5WLE0</accession>
<dbReference type="Gene3D" id="6.20.330.10">
    <property type="match status" value="1"/>
</dbReference>
<dbReference type="SUPFAM" id="SSF52096">
    <property type="entry name" value="ClpP/crotonase"/>
    <property type="match status" value="1"/>
</dbReference>
<feature type="transmembrane region" description="Helical" evidence="11">
    <location>
        <begin position="12"/>
        <end position="33"/>
    </location>
</feature>
<dbReference type="AlphaFoldDB" id="A0A1H5WLE0"/>
<dbReference type="Proteomes" id="UP000236745">
    <property type="component" value="Unassembled WGS sequence"/>
</dbReference>
<dbReference type="Gene3D" id="3.90.226.10">
    <property type="entry name" value="2-enoyl-CoA Hydratase, Chain A, domain 1"/>
    <property type="match status" value="1"/>
</dbReference>
<evidence type="ECO:0000313" key="15">
    <source>
        <dbReference type="Proteomes" id="UP000236745"/>
    </source>
</evidence>
<dbReference type="InterPro" id="IPR002142">
    <property type="entry name" value="Peptidase_S49"/>
</dbReference>
<dbReference type="PANTHER" id="PTHR42987:SF4">
    <property type="entry name" value="PROTEASE SOHB-RELATED"/>
    <property type="match status" value="1"/>
</dbReference>
<evidence type="ECO:0000259" key="13">
    <source>
        <dbReference type="Pfam" id="PF08496"/>
    </source>
</evidence>
<dbReference type="Pfam" id="PF01343">
    <property type="entry name" value="Peptidase_S49"/>
    <property type="match status" value="1"/>
</dbReference>
<keyword evidence="3" id="KW-1003">Cell membrane</keyword>
<evidence type="ECO:0000256" key="1">
    <source>
        <dbReference type="ARBA" id="ARBA00004236"/>
    </source>
</evidence>
<evidence type="ECO:0000256" key="7">
    <source>
        <dbReference type="ARBA" id="ARBA00022825"/>
    </source>
</evidence>
<name>A0A1H5WLE0_9GAMM</name>
<dbReference type="EMBL" id="FNVQ01000001">
    <property type="protein sequence ID" value="SEG00439.1"/>
    <property type="molecule type" value="Genomic_DNA"/>
</dbReference>
<dbReference type="Pfam" id="PF08496">
    <property type="entry name" value="Peptidase_S49_N"/>
    <property type="match status" value="1"/>
</dbReference>
<dbReference type="InterPro" id="IPR013703">
    <property type="entry name" value="Peptidase_S49_N_proteobac"/>
</dbReference>
<evidence type="ECO:0000256" key="6">
    <source>
        <dbReference type="ARBA" id="ARBA00022801"/>
    </source>
</evidence>
<evidence type="ECO:0000313" key="14">
    <source>
        <dbReference type="EMBL" id="SEG00439.1"/>
    </source>
</evidence>
<dbReference type="InterPro" id="IPR047272">
    <property type="entry name" value="S49_SppA_C"/>
</dbReference>
<evidence type="ECO:0000256" key="4">
    <source>
        <dbReference type="ARBA" id="ARBA00022670"/>
    </source>
</evidence>
<dbReference type="RefSeq" id="WP_104003061.1">
    <property type="nucleotide sequence ID" value="NZ_FNVQ01000001.1"/>
</dbReference>
<feature type="compositionally biased region" description="Basic and acidic residues" evidence="10">
    <location>
        <begin position="73"/>
        <end position="87"/>
    </location>
</feature>
<evidence type="ECO:0000256" key="10">
    <source>
        <dbReference type="SAM" id="MobiDB-lite"/>
    </source>
</evidence>
<dbReference type="OrthoDB" id="5614232at2"/>
<keyword evidence="7" id="KW-0720">Serine protease</keyword>
<evidence type="ECO:0000256" key="3">
    <source>
        <dbReference type="ARBA" id="ARBA00022475"/>
    </source>
</evidence>
<dbReference type="GO" id="GO:0005886">
    <property type="term" value="C:plasma membrane"/>
    <property type="evidence" value="ECO:0007669"/>
    <property type="project" value="UniProtKB-SubCell"/>
</dbReference>
<proteinExistence type="inferred from homology"/>
<keyword evidence="6" id="KW-0378">Hydrolase</keyword>
<comment type="similarity">
    <text evidence="2">Belongs to the peptidase S49 family.</text>
</comment>
<evidence type="ECO:0000256" key="2">
    <source>
        <dbReference type="ARBA" id="ARBA00008683"/>
    </source>
</evidence>
<keyword evidence="8 11" id="KW-1133">Transmembrane helix</keyword>
<keyword evidence="9 11" id="KW-0472">Membrane</keyword>